<feature type="region of interest" description="Disordered" evidence="6">
    <location>
        <begin position="62"/>
        <end position="100"/>
    </location>
</feature>
<dbReference type="KEGG" id="dosa:Os09g0425700"/>
<protein>
    <recommendedName>
        <fullName evidence="2">glycylpeptide N-tetradecanoyltransferase</fullName>
        <ecNumber evidence="2">2.3.1.97</ecNumber>
    </recommendedName>
    <alternativeName>
        <fullName evidence="5">Myristoyl-CoA:protein N-myristoyltransferase</fullName>
    </alternativeName>
</protein>
<name>Q0J1M9_ORYSJ</name>
<feature type="domain" description="Glycylpeptide N-tetradecanoyltransferase N-terminal" evidence="7">
    <location>
        <begin position="9"/>
        <end position="65"/>
    </location>
</feature>
<keyword evidence="4" id="KW-0012">Acyltransferase</keyword>
<reference evidence="9" key="2">
    <citation type="journal article" date="2008" name="Nucleic Acids Res.">
        <title>The rice annotation project database (RAP-DB): 2008 update.</title>
        <authorList>
            <consortium name="The rice annotation project (RAP)"/>
        </authorList>
    </citation>
    <scope>GENOME REANNOTATION</scope>
    <source>
        <strain evidence="9">cv. Nipponbare</strain>
    </source>
</reference>
<evidence type="ECO:0000256" key="3">
    <source>
        <dbReference type="ARBA" id="ARBA00022679"/>
    </source>
</evidence>
<keyword evidence="3" id="KW-0808">Transferase</keyword>
<sequence length="100" mass="11450">SPSSAGRSTPPSFFRAWHIGVRARESKKRVAFIFGVPASIRARDDVVRMAVINFLCVHKKLRSKREERREEGREEGKREMMTCHPNMWDPRGSHADSAVT</sequence>
<evidence type="ECO:0000313" key="8">
    <source>
        <dbReference type="EMBL" id="BAF25136.1"/>
    </source>
</evidence>
<reference evidence="8 9" key="1">
    <citation type="journal article" date="2005" name="Nature">
        <title>The map-based sequence of the rice genome.</title>
        <authorList>
            <consortium name="International rice genome sequencing project (IRGSP)"/>
            <person name="Matsumoto T."/>
            <person name="Wu J."/>
            <person name="Kanamori H."/>
            <person name="Katayose Y."/>
            <person name="Fujisawa M."/>
            <person name="Namiki N."/>
            <person name="Mizuno H."/>
            <person name="Yamamoto K."/>
            <person name="Antonio B.A."/>
            <person name="Baba T."/>
            <person name="Sakata K."/>
            <person name="Nagamura Y."/>
            <person name="Aoki H."/>
            <person name="Arikawa K."/>
            <person name="Arita K."/>
            <person name="Bito T."/>
            <person name="Chiden Y."/>
            <person name="Fujitsuka N."/>
            <person name="Fukunaka R."/>
            <person name="Hamada M."/>
            <person name="Harada C."/>
            <person name="Hayashi A."/>
            <person name="Hijishita S."/>
            <person name="Honda M."/>
            <person name="Hosokawa S."/>
            <person name="Ichikawa Y."/>
            <person name="Idonuma A."/>
            <person name="Iijima M."/>
            <person name="Ikeda M."/>
            <person name="Ikeno M."/>
            <person name="Ito K."/>
            <person name="Ito S."/>
            <person name="Ito T."/>
            <person name="Ito Y."/>
            <person name="Ito Y."/>
            <person name="Iwabuchi A."/>
            <person name="Kamiya K."/>
            <person name="Karasawa W."/>
            <person name="Kurita K."/>
            <person name="Katagiri S."/>
            <person name="Kikuta A."/>
            <person name="Kobayashi H."/>
            <person name="Kobayashi N."/>
            <person name="Machita K."/>
            <person name="Maehara T."/>
            <person name="Masukawa M."/>
            <person name="Mizubayashi T."/>
            <person name="Mukai Y."/>
            <person name="Nagasaki H."/>
            <person name="Nagata Y."/>
            <person name="Naito S."/>
            <person name="Nakashima M."/>
            <person name="Nakama Y."/>
            <person name="Nakamichi Y."/>
            <person name="Nakamura M."/>
            <person name="Meguro A."/>
            <person name="Negishi M."/>
            <person name="Ohta I."/>
            <person name="Ohta T."/>
            <person name="Okamoto M."/>
            <person name="Ono N."/>
            <person name="Saji S."/>
            <person name="Sakaguchi M."/>
            <person name="Sakai K."/>
            <person name="Shibata M."/>
            <person name="Shimokawa T."/>
            <person name="Song J."/>
            <person name="Takazaki Y."/>
            <person name="Terasawa K."/>
            <person name="Tsugane M."/>
            <person name="Tsuji K."/>
            <person name="Ueda S."/>
            <person name="Waki K."/>
            <person name="Yamagata H."/>
            <person name="Yamamoto M."/>
            <person name="Yamamoto S."/>
            <person name="Yamane H."/>
            <person name="Yoshiki S."/>
            <person name="Yoshihara R."/>
            <person name="Yukawa K."/>
            <person name="Zhong H."/>
            <person name="Yano M."/>
            <person name="Yuan Q."/>
            <person name="Ouyang S."/>
            <person name="Liu J."/>
            <person name="Jones K.M."/>
            <person name="Gansberger K."/>
            <person name="Moffat K."/>
            <person name="Hill J."/>
            <person name="Bera J."/>
            <person name="Fadrosh D."/>
            <person name="Jin S."/>
            <person name="Johri S."/>
            <person name="Kim M."/>
            <person name="Overton L."/>
            <person name="Reardon M."/>
            <person name="Tsitrin T."/>
            <person name="Vuong H."/>
            <person name="Weaver B."/>
            <person name="Ciecko A."/>
            <person name="Tallon L."/>
            <person name="Jackson J."/>
            <person name="Pai G."/>
            <person name="Aken S.V."/>
            <person name="Utterback T."/>
            <person name="Reidmuller S."/>
            <person name="Feldblyum T."/>
            <person name="Hsiao J."/>
            <person name="Zismann V."/>
            <person name="Iobst S."/>
            <person name="de Vazeille A.R."/>
            <person name="Buell C.R."/>
            <person name="Ying K."/>
            <person name="Li Y."/>
            <person name="Lu T."/>
            <person name="Huang Y."/>
            <person name="Zhao Q."/>
            <person name="Feng Q."/>
            <person name="Zhang L."/>
            <person name="Zhu J."/>
            <person name="Weng Q."/>
            <person name="Mu J."/>
            <person name="Lu Y."/>
            <person name="Fan D."/>
            <person name="Liu Y."/>
            <person name="Guan J."/>
            <person name="Zhang Y."/>
            <person name="Yu S."/>
            <person name="Liu X."/>
            <person name="Zhang Y."/>
            <person name="Hong G."/>
            <person name="Han B."/>
            <person name="Choisne N."/>
            <person name="Demange N."/>
            <person name="Orjeda G."/>
            <person name="Samain S."/>
            <person name="Cattolico L."/>
            <person name="Pelletier E."/>
            <person name="Couloux A."/>
            <person name="Segurens B."/>
            <person name="Wincker P."/>
            <person name="D'Hont A."/>
            <person name="Scarpelli C."/>
            <person name="Weissenbach J."/>
            <person name="Salanoubat M."/>
            <person name="Quetier F."/>
            <person name="Yu Y."/>
            <person name="Kim H.R."/>
            <person name="Rambo T."/>
            <person name="Currie J."/>
            <person name="Collura K."/>
            <person name="Luo M."/>
            <person name="Yang T."/>
            <person name="Ammiraju J.S.S."/>
            <person name="Engler F."/>
            <person name="Soderlund C."/>
            <person name="Wing R.A."/>
            <person name="Palmer L.E."/>
            <person name="de la Bastide M."/>
            <person name="Spiegel L."/>
            <person name="Nascimento L."/>
            <person name="Zutavern T."/>
            <person name="O'Shaughnessy A."/>
            <person name="Dike S."/>
            <person name="Dedhia N."/>
            <person name="Preston R."/>
            <person name="Balija V."/>
            <person name="McCombie W.R."/>
            <person name="Chow T."/>
            <person name="Chen H."/>
            <person name="Chung M."/>
            <person name="Chen C."/>
            <person name="Shaw J."/>
            <person name="Wu H."/>
            <person name="Hsiao K."/>
            <person name="Chao Y."/>
            <person name="Chu M."/>
            <person name="Cheng C."/>
            <person name="Hour A."/>
            <person name="Lee P."/>
            <person name="Lin S."/>
            <person name="Lin Y."/>
            <person name="Liou J."/>
            <person name="Liu S."/>
            <person name="Hsing Y."/>
            <person name="Raghuvanshi S."/>
            <person name="Mohanty A."/>
            <person name="Bharti A.K."/>
            <person name="Gaur A."/>
            <person name="Gupta V."/>
            <person name="Kumar D."/>
            <person name="Ravi V."/>
            <person name="Vij S."/>
            <person name="Kapur A."/>
            <person name="Khurana P."/>
            <person name="Khurana P."/>
            <person name="Khurana J.P."/>
            <person name="Tyagi A.K."/>
            <person name="Gaikwad K."/>
            <person name="Singh A."/>
            <person name="Dalal V."/>
            <person name="Srivastava S."/>
            <person name="Dixit A."/>
            <person name="Pal A.K."/>
            <person name="Ghazi I.A."/>
            <person name="Yadav M."/>
            <person name="Pandit A."/>
            <person name="Bhargava A."/>
            <person name="Sureshbabu K."/>
            <person name="Batra K."/>
            <person name="Sharma T.R."/>
            <person name="Mohapatra T."/>
            <person name="Singh N.K."/>
            <person name="Messing J."/>
            <person name="Nelson A.B."/>
            <person name="Fuks G."/>
            <person name="Kavchok S."/>
            <person name="Keizer G."/>
            <person name="Linton E."/>
            <person name="Llaca V."/>
            <person name="Song R."/>
            <person name="Tanyolac B."/>
            <person name="Young S."/>
            <person name="Ho-Il K."/>
            <person name="Hahn J.H."/>
            <person name="Sangsakoo G."/>
            <person name="Vanavichit A."/>
            <person name="de Mattos Luiz.A.T."/>
            <person name="Zimmer P.D."/>
            <person name="Malone G."/>
            <person name="Dellagostin O."/>
            <person name="de Oliveira A.C."/>
            <person name="Bevan M."/>
            <person name="Bancroft I."/>
            <person name="Minx P."/>
            <person name="Cordum H."/>
            <person name="Wilson R."/>
            <person name="Cheng Z."/>
            <person name="Jin W."/>
            <person name="Jiang J."/>
            <person name="Leong S.A."/>
            <person name="Iwama H."/>
            <person name="Gojobori T."/>
            <person name="Itoh T."/>
            <person name="Niimura Y."/>
            <person name="Fujii Y."/>
            <person name="Habara T."/>
            <person name="Sakai H."/>
            <person name="Sato Y."/>
            <person name="Wilson G."/>
            <person name="Kumar K."/>
            <person name="McCouch S."/>
            <person name="Juretic N."/>
            <person name="Hoen D."/>
            <person name="Wright S."/>
            <person name="Bruskiewich R."/>
            <person name="Bureau T."/>
            <person name="Miyao A."/>
            <person name="Hirochika H."/>
            <person name="Nishikawa T."/>
            <person name="Kadowaki K."/>
            <person name="Sugiura M."/>
            <person name="Burr B."/>
            <person name="Sasaki T."/>
        </authorList>
    </citation>
    <scope>NUCLEOTIDE SEQUENCE [LARGE SCALE GENOMIC DNA]</scope>
    <source>
        <strain evidence="9">cv. Nipponbare</strain>
    </source>
</reference>
<dbReference type="EC" id="2.3.1.97" evidence="2"/>
<evidence type="ECO:0000256" key="1">
    <source>
        <dbReference type="ARBA" id="ARBA00009469"/>
    </source>
</evidence>
<dbReference type="Proteomes" id="UP000000763">
    <property type="component" value="Chromosome 9"/>
</dbReference>
<dbReference type="SUPFAM" id="SSF55729">
    <property type="entry name" value="Acyl-CoA N-acyltransferases (Nat)"/>
    <property type="match status" value="1"/>
</dbReference>
<accession>Q0J1M9</accession>
<dbReference type="EMBL" id="AP008215">
    <property type="protein sequence ID" value="BAF25136.1"/>
    <property type="molecule type" value="Genomic_DNA"/>
</dbReference>
<evidence type="ECO:0000256" key="4">
    <source>
        <dbReference type="ARBA" id="ARBA00023315"/>
    </source>
</evidence>
<evidence type="ECO:0000256" key="5">
    <source>
        <dbReference type="ARBA" id="ARBA00031242"/>
    </source>
</evidence>
<dbReference type="PANTHER" id="PTHR11377:SF5">
    <property type="entry name" value="GLYCYLPEPTIDE N-TETRADECANOYLTRANSFERASE"/>
    <property type="match status" value="1"/>
</dbReference>
<dbReference type="AlphaFoldDB" id="Q0J1M9"/>
<gene>
    <name evidence="8" type="ordered locus">Os09g0425700</name>
</gene>
<evidence type="ECO:0000313" key="9">
    <source>
        <dbReference type="Proteomes" id="UP000000763"/>
    </source>
</evidence>
<comment type="similarity">
    <text evidence="1">Belongs to the NMT family.</text>
</comment>
<evidence type="ECO:0000259" key="7">
    <source>
        <dbReference type="Pfam" id="PF01233"/>
    </source>
</evidence>
<dbReference type="InterPro" id="IPR022676">
    <property type="entry name" value="NMT_N"/>
</dbReference>
<dbReference type="Gene3D" id="3.40.630.170">
    <property type="match status" value="1"/>
</dbReference>
<dbReference type="InterPro" id="IPR000903">
    <property type="entry name" value="NMT"/>
</dbReference>
<organism evidence="8 9">
    <name type="scientific">Oryza sativa subsp. japonica</name>
    <name type="common">Rice</name>
    <dbReference type="NCBI Taxonomy" id="39947"/>
    <lineage>
        <taxon>Eukaryota</taxon>
        <taxon>Viridiplantae</taxon>
        <taxon>Streptophyta</taxon>
        <taxon>Embryophyta</taxon>
        <taxon>Tracheophyta</taxon>
        <taxon>Spermatophyta</taxon>
        <taxon>Magnoliopsida</taxon>
        <taxon>Liliopsida</taxon>
        <taxon>Poales</taxon>
        <taxon>Poaceae</taxon>
        <taxon>BOP clade</taxon>
        <taxon>Oryzoideae</taxon>
        <taxon>Oryzeae</taxon>
        <taxon>Oryzinae</taxon>
        <taxon>Oryza</taxon>
        <taxon>Oryza sativa</taxon>
    </lineage>
</organism>
<dbReference type="Pfam" id="PF01233">
    <property type="entry name" value="NMT"/>
    <property type="match status" value="1"/>
</dbReference>
<feature type="compositionally biased region" description="Basic and acidic residues" evidence="6">
    <location>
        <begin position="64"/>
        <end position="81"/>
    </location>
</feature>
<evidence type="ECO:0000256" key="6">
    <source>
        <dbReference type="SAM" id="MobiDB-lite"/>
    </source>
</evidence>
<dbReference type="InterPro" id="IPR016181">
    <property type="entry name" value="Acyl_CoA_acyltransferase"/>
</dbReference>
<feature type="non-terminal residue" evidence="8">
    <location>
        <position position="1"/>
    </location>
</feature>
<dbReference type="PANTHER" id="PTHR11377">
    <property type="entry name" value="N-MYRISTOYL TRANSFERASE"/>
    <property type="match status" value="1"/>
</dbReference>
<evidence type="ECO:0000256" key="2">
    <source>
        <dbReference type="ARBA" id="ARBA00012923"/>
    </source>
</evidence>
<dbReference type="GO" id="GO:0004379">
    <property type="term" value="F:glycylpeptide N-tetradecanoyltransferase activity"/>
    <property type="evidence" value="ECO:0007669"/>
    <property type="project" value="UniProtKB-EC"/>
</dbReference>
<proteinExistence type="inferred from homology"/>